<dbReference type="Proteomes" id="UP000003294">
    <property type="component" value="Unassembled WGS sequence"/>
</dbReference>
<dbReference type="GO" id="GO:0009307">
    <property type="term" value="P:DNA restriction-modification system"/>
    <property type="evidence" value="ECO:0007669"/>
    <property type="project" value="UniProtKB-KW"/>
</dbReference>
<dbReference type="Pfam" id="PF01555">
    <property type="entry name" value="N6_N4_Mtase"/>
    <property type="match status" value="1"/>
</dbReference>
<dbReference type="InterPro" id="IPR043005">
    <property type="entry name" value="MvaI_BcnI_rec"/>
</dbReference>
<reference evidence="11 12" key="1">
    <citation type="submission" date="2009-10" db="EMBL/GenBank/DDBJ databases">
        <authorList>
            <person name="Weinstock G."/>
            <person name="Sodergren E."/>
            <person name="Clifton S."/>
            <person name="Fulton L."/>
            <person name="Fulton B."/>
            <person name="Courtney L."/>
            <person name="Fronick C."/>
            <person name="Harrison M."/>
            <person name="Strong C."/>
            <person name="Farmer C."/>
            <person name="Delahaunty K."/>
            <person name="Markovic C."/>
            <person name="Hall O."/>
            <person name="Minx P."/>
            <person name="Tomlinson C."/>
            <person name="Mitreva M."/>
            <person name="Nelson J."/>
            <person name="Hou S."/>
            <person name="Wollam A."/>
            <person name="Pepin K.H."/>
            <person name="Johnson M."/>
            <person name="Bhonagiri V."/>
            <person name="Nash W.E."/>
            <person name="Warren W."/>
            <person name="Chinwalla A."/>
            <person name="Mardis E.R."/>
            <person name="Wilson R.K."/>
        </authorList>
    </citation>
    <scope>NUCLEOTIDE SEQUENCE [LARGE SCALE GENOMIC DNA]</scope>
    <source>
        <strain evidence="11 12">ATCC 14685</strain>
    </source>
</reference>
<keyword evidence="5" id="KW-0949">S-adenosyl-L-methionine</keyword>
<gene>
    <name evidence="11" type="ORF">NEICINOT_05073</name>
</gene>
<evidence type="ECO:0000256" key="6">
    <source>
        <dbReference type="ARBA" id="ARBA00022747"/>
    </source>
</evidence>
<comment type="catalytic activity">
    <reaction evidence="8">
        <text>a 2'-deoxycytidine in DNA + S-adenosyl-L-methionine = an N(4)-methyl-2'-deoxycytidine in DNA + S-adenosyl-L-homocysteine + H(+)</text>
        <dbReference type="Rhea" id="RHEA:16857"/>
        <dbReference type="Rhea" id="RHEA-COMP:11369"/>
        <dbReference type="Rhea" id="RHEA-COMP:13674"/>
        <dbReference type="ChEBI" id="CHEBI:15378"/>
        <dbReference type="ChEBI" id="CHEBI:57856"/>
        <dbReference type="ChEBI" id="CHEBI:59789"/>
        <dbReference type="ChEBI" id="CHEBI:85452"/>
        <dbReference type="ChEBI" id="CHEBI:137933"/>
        <dbReference type="EC" id="2.1.1.113"/>
    </reaction>
</comment>
<dbReference type="Gene3D" id="3.40.210.20">
    <property type="entry name" value="MvaI/BcnI restriction endonuclease, catalytic domain"/>
    <property type="match status" value="1"/>
</dbReference>
<proteinExistence type="inferred from homology"/>
<dbReference type="Pfam" id="PF15515">
    <property type="entry name" value="MvaI_BcnI"/>
    <property type="match status" value="1"/>
</dbReference>
<keyword evidence="6" id="KW-0680">Restriction system</keyword>
<dbReference type="EMBL" id="ACDY02000018">
    <property type="protein sequence ID" value="EEZ70827.1"/>
    <property type="molecule type" value="Genomic_DNA"/>
</dbReference>
<dbReference type="eggNOG" id="COG0863">
    <property type="taxonomic scope" value="Bacteria"/>
</dbReference>
<feature type="domain" description="DNA methylase N-4/N-6" evidence="9">
    <location>
        <begin position="32"/>
        <end position="240"/>
    </location>
</feature>
<dbReference type="SUPFAM" id="SSF53335">
    <property type="entry name" value="S-adenosyl-L-methionine-dependent methyltransferases"/>
    <property type="match status" value="1"/>
</dbReference>
<dbReference type="PROSITE" id="PS00093">
    <property type="entry name" value="N4_MTASE"/>
    <property type="match status" value="1"/>
</dbReference>
<dbReference type="InterPro" id="IPR029063">
    <property type="entry name" value="SAM-dependent_MTases_sf"/>
</dbReference>
<dbReference type="STRING" id="546262.NEICINOT_05073"/>
<dbReference type="InterPro" id="IPR001091">
    <property type="entry name" value="RM_Methyltransferase"/>
</dbReference>
<dbReference type="Gene3D" id="3.40.50.150">
    <property type="entry name" value="Vaccinia Virus protein VP39"/>
    <property type="match status" value="1"/>
</dbReference>
<dbReference type="Gene3D" id="3.30.70.3570">
    <property type="entry name" value="MvaI/BcnI restriction endonuclease, recognition domain"/>
    <property type="match status" value="1"/>
</dbReference>
<evidence type="ECO:0000256" key="5">
    <source>
        <dbReference type="ARBA" id="ARBA00022691"/>
    </source>
</evidence>
<organism evidence="11 12">
    <name type="scientific">Neisseria cinerea ATCC 14685</name>
    <dbReference type="NCBI Taxonomy" id="546262"/>
    <lineage>
        <taxon>Bacteria</taxon>
        <taxon>Pseudomonadati</taxon>
        <taxon>Pseudomonadota</taxon>
        <taxon>Betaproteobacteria</taxon>
        <taxon>Neisseriales</taxon>
        <taxon>Neisseriaceae</taxon>
        <taxon>Neisseria</taxon>
    </lineage>
</organism>
<comment type="caution">
    <text evidence="11">The sequence shown here is derived from an EMBL/GenBank/DDBJ whole genome shotgun (WGS) entry which is preliminary data.</text>
</comment>
<dbReference type="GO" id="GO:0032259">
    <property type="term" value="P:methylation"/>
    <property type="evidence" value="ECO:0007669"/>
    <property type="project" value="UniProtKB-KW"/>
</dbReference>
<dbReference type="GO" id="GO:0015667">
    <property type="term" value="F:site-specific DNA-methyltransferase (cytosine-N4-specific) activity"/>
    <property type="evidence" value="ECO:0007669"/>
    <property type="project" value="UniProtKB-EC"/>
</dbReference>
<dbReference type="GO" id="GO:0008170">
    <property type="term" value="F:N-methyltransferase activity"/>
    <property type="evidence" value="ECO:0007669"/>
    <property type="project" value="InterPro"/>
</dbReference>
<evidence type="ECO:0000313" key="12">
    <source>
        <dbReference type="Proteomes" id="UP000003294"/>
    </source>
</evidence>
<dbReference type="PRINTS" id="PR00508">
    <property type="entry name" value="S21N4MTFRASE"/>
</dbReference>
<evidence type="ECO:0000256" key="2">
    <source>
        <dbReference type="ARBA" id="ARBA00012185"/>
    </source>
</evidence>
<evidence type="ECO:0000256" key="7">
    <source>
        <dbReference type="ARBA" id="ARBA00023125"/>
    </source>
</evidence>
<evidence type="ECO:0000256" key="3">
    <source>
        <dbReference type="ARBA" id="ARBA00022603"/>
    </source>
</evidence>
<keyword evidence="3 11" id="KW-0489">Methyltransferase</keyword>
<dbReference type="InterPro" id="IPR002941">
    <property type="entry name" value="DNA_methylase_N4/N6"/>
</dbReference>
<dbReference type="AlphaFoldDB" id="D0W5V3"/>
<keyword evidence="7" id="KW-0238">DNA-binding</keyword>
<dbReference type="InterPro" id="IPR029127">
    <property type="entry name" value="MvaI_BcnI"/>
</dbReference>
<dbReference type="eggNOG" id="COG2189">
    <property type="taxonomic scope" value="Bacteria"/>
</dbReference>
<evidence type="ECO:0000256" key="1">
    <source>
        <dbReference type="ARBA" id="ARBA00010203"/>
    </source>
</evidence>
<dbReference type="InterPro" id="IPR017985">
    <property type="entry name" value="MeTrfase_CN4_CS"/>
</dbReference>
<accession>D0W5V3</accession>
<dbReference type="InterPro" id="IPR043004">
    <property type="entry name" value="MvaI_BcnI_cat"/>
</dbReference>
<protein>
    <recommendedName>
        <fullName evidence="2">site-specific DNA-methyltransferase (cytosine-N(4)-specific)</fullName>
        <ecNumber evidence="2">2.1.1.113</ecNumber>
    </recommendedName>
</protein>
<dbReference type="RefSeq" id="WP_003678306.1">
    <property type="nucleotide sequence ID" value="NZ_ACDY02000018.1"/>
</dbReference>
<evidence type="ECO:0000259" key="9">
    <source>
        <dbReference type="Pfam" id="PF01555"/>
    </source>
</evidence>
<keyword evidence="4 11" id="KW-0808">Transferase</keyword>
<sequence length="513" mass="59183">MKINKFNLEKILNKFICGDSLQKMKKLPSKSIDLIFTSPPYNLKNSTGNGMKDGRGGKWSNARLIEGYDNHDDCMPHDEYVKWQRKCLKEMLRLIKDDGAIFYNHKWRVQNGLLQDRADIVKGFPVRQIIIWKRKGGINFNPGYFLPTYEVIYLICKKPFKLAKGANSFGDIWEFTQDMNNEHPAPFPLELAKRVVQSTNAQIVLDPFMGSGTTAIAAALLDRKFIGIELSSEYVKISKKRYNNIFGNLFGVDMKTFTKESLIQELKEIKNKGPVLNNRGSNNGASGNVLEDLLGIEENNLPLANAAEWEIKTKKRSSNSLVTLFHVEPSPTACKFVPNILLPKYGWKHKEAGKKYPDTEKSFRQTIKCGLFSDRGFSIKLNDSEEKIEVNFRYDLIDQKHNEWKQDISTFQTLDTIPYWGFNDIYHKLGAKLHNCFFAIVDVCKRGDDEYFTYSEIYMLRNLSKDKFISAIRDGKIYIDFDARTGHNHGTKFRIKEKDIFDLYEECIEISNL</sequence>
<evidence type="ECO:0000313" key="11">
    <source>
        <dbReference type="EMBL" id="EEZ70827.1"/>
    </source>
</evidence>
<evidence type="ECO:0000256" key="4">
    <source>
        <dbReference type="ARBA" id="ARBA00022679"/>
    </source>
</evidence>
<dbReference type="CDD" id="cd22339">
    <property type="entry name" value="NciI-like"/>
    <property type="match status" value="1"/>
</dbReference>
<dbReference type="GO" id="GO:0003677">
    <property type="term" value="F:DNA binding"/>
    <property type="evidence" value="ECO:0007669"/>
    <property type="project" value="UniProtKB-KW"/>
</dbReference>
<comment type="similarity">
    <text evidence="1">Belongs to the N(4)/N(6)-methyltransferase family. N(4) subfamily.</text>
</comment>
<name>D0W5V3_NEICI</name>
<evidence type="ECO:0000256" key="8">
    <source>
        <dbReference type="ARBA" id="ARBA00049120"/>
    </source>
</evidence>
<dbReference type="EC" id="2.1.1.113" evidence="2"/>
<feature type="domain" description="MvaI/BcnI restriction endonuclease" evidence="10">
    <location>
        <begin position="263"/>
        <end position="504"/>
    </location>
</feature>
<evidence type="ECO:0000259" key="10">
    <source>
        <dbReference type="Pfam" id="PF15515"/>
    </source>
</evidence>